<proteinExistence type="predicted"/>
<dbReference type="HOGENOM" id="CLU_067822_0_0_7"/>
<sequence length="348" mass="39891">MNLTKIIHHFFSTAIVGIEIDNKNCNVVVKFYRGGKHIRTQTKTFKTIPGELPAQAVWFIRKIYAKNPFTYIVALSSSIIQGAINTNRKEDFSQYGINADEVVKKSFSDGWSVYVSKEGIAETKKRFLKLGVDFIISPFLVLYHLAKDTFQENHCKLYILFQRSNMTMIVTKSNSGVLFGGYYALESEIDSELKIVKNSFNQEEEEESADITKDIQQELSEIGDVDLDNEEGDDALIEILKGEDKQEEEIKDENLEQDNDDLDDFSRVNMATKFIQSAMSEFYSNDIYKSEFITEIVLFNPNNISTETLKQIQNFTMLEVKIMPCNIAETLVDLGFESYQFFEARGEV</sequence>
<evidence type="ECO:0000313" key="2">
    <source>
        <dbReference type="Proteomes" id="UP000007032"/>
    </source>
</evidence>
<gene>
    <name evidence="1" type="ORF">HCAN_0250</name>
</gene>
<dbReference type="STRING" id="537970.HCAN_0250"/>
<accession>C5ZVR6</accession>
<organism evidence="1 2">
    <name type="scientific">Helicobacter canadensis MIT 98-5491</name>
    <dbReference type="NCBI Taxonomy" id="537970"/>
    <lineage>
        <taxon>Bacteria</taxon>
        <taxon>Pseudomonadati</taxon>
        <taxon>Campylobacterota</taxon>
        <taxon>Epsilonproteobacteria</taxon>
        <taxon>Campylobacterales</taxon>
        <taxon>Helicobacteraceae</taxon>
        <taxon>Helicobacter</taxon>
    </lineage>
</organism>
<dbReference type="OrthoDB" id="5361769at2"/>
<dbReference type="RefSeq" id="WP_006655912.1">
    <property type="nucleotide sequence ID" value="NZ_CM000776.2"/>
</dbReference>
<reference evidence="1 2" key="1">
    <citation type="journal article" date="2009" name="J. Bacteriol.">
        <title>Genome sequence of the emerging pathogen Helicobacter canadensis.</title>
        <authorList>
            <person name="Loman N.J."/>
            <person name="Snyder L.A."/>
            <person name="Linton J.D."/>
            <person name="Langdon R."/>
            <person name="Lawson A.J."/>
            <person name="Weinstock G.M."/>
            <person name="Wren B.W."/>
            <person name="Pallen M.J."/>
        </authorList>
    </citation>
    <scope>NUCLEOTIDE SEQUENCE [LARGE SCALE GENOMIC DNA]</scope>
    <source>
        <strain evidence="1 2">MIT 98-5491</strain>
    </source>
</reference>
<dbReference type="EMBL" id="CM000776">
    <property type="protein sequence ID" value="EES88970.1"/>
    <property type="molecule type" value="Genomic_DNA"/>
</dbReference>
<name>C5ZVR6_9HELI</name>
<protein>
    <submittedName>
        <fullName evidence="1">Uncharacterized protein</fullName>
    </submittedName>
</protein>
<evidence type="ECO:0000313" key="1">
    <source>
        <dbReference type="EMBL" id="EES88970.1"/>
    </source>
</evidence>
<dbReference type="AlphaFoldDB" id="C5ZVR6"/>
<dbReference type="Proteomes" id="UP000007032">
    <property type="component" value="Chromosome"/>
</dbReference>
<keyword evidence="2" id="KW-1185">Reference proteome</keyword>